<keyword evidence="3" id="KW-0274">FAD</keyword>
<dbReference type="Gene3D" id="3.50.50.100">
    <property type="match status" value="1"/>
</dbReference>
<evidence type="ECO:0000256" key="3">
    <source>
        <dbReference type="ARBA" id="ARBA00022827"/>
    </source>
</evidence>
<feature type="domain" description="FAD/NAD(P)-binding" evidence="7">
    <location>
        <begin position="93"/>
        <end position="450"/>
    </location>
</feature>
<gene>
    <name evidence="8" type="ORF">OCU04_006592</name>
</gene>
<evidence type="ECO:0000256" key="6">
    <source>
        <dbReference type="SAM" id="MobiDB-lite"/>
    </source>
</evidence>
<keyword evidence="2" id="KW-0285">Flavoprotein</keyword>
<name>A0A9X0DJ24_9HELO</name>
<dbReference type="InterPro" id="IPR036188">
    <property type="entry name" value="FAD/NAD-bd_sf"/>
</dbReference>
<dbReference type="PANTHER" id="PTHR43706">
    <property type="entry name" value="NADH DEHYDROGENASE"/>
    <property type="match status" value="1"/>
</dbReference>
<evidence type="ECO:0000256" key="2">
    <source>
        <dbReference type="ARBA" id="ARBA00022630"/>
    </source>
</evidence>
<reference evidence="8" key="1">
    <citation type="submission" date="2022-11" db="EMBL/GenBank/DDBJ databases">
        <title>Genome Resource of Sclerotinia nivalis Strain SnTB1, a Plant Pathogen Isolated from American Ginseng.</title>
        <authorList>
            <person name="Fan S."/>
        </authorList>
    </citation>
    <scope>NUCLEOTIDE SEQUENCE</scope>
    <source>
        <strain evidence="8">SnTB1</strain>
    </source>
</reference>
<dbReference type="EMBL" id="JAPEIS010000007">
    <property type="protein sequence ID" value="KAJ8064245.1"/>
    <property type="molecule type" value="Genomic_DNA"/>
</dbReference>
<keyword evidence="5" id="KW-0520">NAD</keyword>
<organism evidence="8 9">
    <name type="scientific">Sclerotinia nivalis</name>
    <dbReference type="NCBI Taxonomy" id="352851"/>
    <lineage>
        <taxon>Eukaryota</taxon>
        <taxon>Fungi</taxon>
        <taxon>Dikarya</taxon>
        <taxon>Ascomycota</taxon>
        <taxon>Pezizomycotina</taxon>
        <taxon>Leotiomycetes</taxon>
        <taxon>Helotiales</taxon>
        <taxon>Sclerotiniaceae</taxon>
        <taxon>Sclerotinia</taxon>
    </lineage>
</organism>
<evidence type="ECO:0000313" key="9">
    <source>
        <dbReference type="Proteomes" id="UP001152300"/>
    </source>
</evidence>
<evidence type="ECO:0000259" key="7">
    <source>
        <dbReference type="Pfam" id="PF07992"/>
    </source>
</evidence>
<feature type="region of interest" description="Disordered" evidence="6">
    <location>
        <begin position="52"/>
        <end position="89"/>
    </location>
</feature>
<evidence type="ECO:0000256" key="5">
    <source>
        <dbReference type="ARBA" id="ARBA00023027"/>
    </source>
</evidence>
<proteinExistence type="inferred from homology"/>
<evidence type="ECO:0000256" key="4">
    <source>
        <dbReference type="ARBA" id="ARBA00023002"/>
    </source>
</evidence>
<comment type="caution">
    <text evidence="8">The sequence shown here is derived from an EMBL/GenBank/DDBJ whole genome shotgun (WGS) entry which is preliminary data.</text>
</comment>
<dbReference type="InterPro" id="IPR045024">
    <property type="entry name" value="NDH-2"/>
</dbReference>
<dbReference type="Pfam" id="PF07992">
    <property type="entry name" value="Pyr_redox_2"/>
    <property type="match status" value="1"/>
</dbReference>
<protein>
    <recommendedName>
        <fullName evidence="7">FAD/NAD(P)-binding domain-containing protein</fullName>
    </recommendedName>
</protein>
<dbReference type="InterPro" id="IPR023753">
    <property type="entry name" value="FAD/NAD-binding_dom"/>
</dbReference>
<dbReference type="GO" id="GO:0003954">
    <property type="term" value="F:NADH dehydrogenase activity"/>
    <property type="evidence" value="ECO:0007669"/>
    <property type="project" value="InterPro"/>
</dbReference>
<dbReference type="GO" id="GO:0005739">
    <property type="term" value="C:mitochondrion"/>
    <property type="evidence" value="ECO:0007669"/>
    <property type="project" value="TreeGrafter"/>
</dbReference>
<feature type="compositionally biased region" description="Low complexity" evidence="6">
    <location>
        <begin position="61"/>
        <end position="77"/>
    </location>
</feature>
<dbReference type="PANTHER" id="PTHR43706:SF17">
    <property type="entry name" value="NADH DEHYDROGENASE (EUROFUNG)"/>
    <property type="match status" value="1"/>
</dbReference>
<dbReference type="SUPFAM" id="SSF51905">
    <property type="entry name" value="FAD/NAD(P)-binding domain"/>
    <property type="match status" value="2"/>
</dbReference>
<sequence length="554" mass="60846">MYKIRSLGGTLRVSTRGFSTFSTLSIGRHPIPCIPNKASLVFNSATLNQKSHFSMSPTTRSQSSPKPSISHPPSTSPNEESSLHAQSHPQKPTIAIIGTGWAGWTLTQELSATTSCTSPYNIIAISPSRTMALTPLLASAACSIFDFRIAEEPVRRRDSKFEKYQALVTSVDFDNQIIKCKACIGGSGVSGESMDSATYKDIKKDEAEFDVKYDKLILAPGCETNTFGTPGVKEHALFMKTVPDARRLREGILDCLERASLPTVSEQEKRNMLHFAIVGGGPTGIELAAEIDELIQEHLGAVYPRLKDLCTISIYDVADRLLGQFGEKLSEYAMGKFENRGCVNVKTGKHIEEIKRHSMVIKEEGEVPFGVVVWAVGNTAGKLVEGLKCRKSEGLQRILTDKWLRVLAPDSNGVDGKGADIIENVYALGDAADISNNELPTTAEVAVQKAKWLTQHLFDSAPTCHPVNEASEARLANLKNPPNNTPFQYRQKDLIAYIGRGDGVIQGKTDWTGASAWLAWRSGSIAWTRGWRRRVMVVVNWVANWVDGREVARR</sequence>
<dbReference type="AlphaFoldDB" id="A0A9X0DJ24"/>
<evidence type="ECO:0000256" key="1">
    <source>
        <dbReference type="ARBA" id="ARBA00005272"/>
    </source>
</evidence>
<feature type="compositionally biased region" description="Polar residues" evidence="6">
    <location>
        <begin position="78"/>
        <end position="89"/>
    </location>
</feature>
<dbReference type="OrthoDB" id="3244603at2759"/>
<accession>A0A9X0DJ24</accession>
<keyword evidence="9" id="KW-1185">Reference proteome</keyword>
<keyword evidence="4" id="KW-0560">Oxidoreductase</keyword>
<dbReference type="Proteomes" id="UP001152300">
    <property type="component" value="Unassembled WGS sequence"/>
</dbReference>
<comment type="similarity">
    <text evidence="1">Belongs to the NADH dehydrogenase family.</text>
</comment>
<evidence type="ECO:0000313" key="8">
    <source>
        <dbReference type="EMBL" id="KAJ8064245.1"/>
    </source>
</evidence>
<dbReference type="PRINTS" id="PR00368">
    <property type="entry name" value="FADPNR"/>
</dbReference>